<dbReference type="EC" id="3.4.21.-" evidence="4"/>
<dbReference type="InterPro" id="IPR001254">
    <property type="entry name" value="Trypsin_dom"/>
</dbReference>
<comment type="caution">
    <text evidence="4">The sequence shown here is derived from an EMBL/GenBank/DDBJ whole genome shotgun (WGS) entry which is preliminary data.</text>
</comment>
<dbReference type="GO" id="GO:0016787">
    <property type="term" value="F:hydrolase activity"/>
    <property type="evidence" value="ECO:0007669"/>
    <property type="project" value="UniProtKB-KW"/>
</dbReference>
<dbReference type="SUPFAM" id="SSF50494">
    <property type="entry name" value="Trypsin-like serine proteases"/>
    <property type="match status" value="1"/>
</dbReference>
<feature type="signal peptide" evidence="2">
    <location>
        <begin position="1"/>
        <end position="25"/>
    </location>
</feature>
<dbReference type="RefSeq" id="WP_377860749.1">
    <property type="nucleotide sequence ID" value="NZ_JBHLZU010000027.1"/>
</dbReference>
<name>A0ABV6AA09_9PSEU</name>
<dbReference type="InterPro" id="IPR013783">
    <property type="entry name" value="Ig-like_fold"/>
</dbReference>
<dbReference type="InterPro" id="IPR043504">
    <property type="entry name" value="Peptidase_S1_PA_chymotrypsin"/>
</dbReference>
<proteinExistence type="predicted"/>
<dbReference type="InterPro" id="IPR033116">
    <property type="entry name" value="TRYPSIN_SER"/>
</dbReference>
<keyword evidence="4" id="KW-0378">Hydrolase</keyword>
<dbReference type="InterPro" id="IPR009003">
    <property type="entry name" value="Peptidase_S1_PA"/>
</dbReference>
<feature type="chain" id="PRO_5047341367" evidence="2">
    <location>
        <begin position="26"/>
        <end position="476"/>
    </location>
</feature>
<evidence type="ECO:0000313" key="4">
    <source>
        <dbReference type="EMBL" id="MFB9908761.1"/>
    </source>
</evidence>
<dbReference type="InterPro" id="IPR050430">
    <property type="entry name" value="Peptidase_S1"/>
</dbReference>
<keyword evidence="2" id="KW-0732">Signal</keyword>
<keyword evidence="1" id="KW-1015">Disulfide bond</keyword>
<evidence type="ECO:0000256" key="2">
    <source>
        <dbReference type="SAM" id="SignalP"/>
    </source>
</evidence>
<dbReference type="EMBL" id="JBHLZU010000027">
    <property type="protein sequence ID" value="MFB9908761.1"/>
    <property type="molecule type" value="Genomic_DNA"/>
</dbReference>
<organism evidence="4 5">
    <name type="scientific">Allokutzneria oryzae</name>
    <dbReference type="NCBI Taxonomy" id="1378989"/>
    <lineage>
        <taxon>Bacteria</taxon>
        <taxon>Bacillati</taxon>
        <taxon>Actinomycetota</taxon>
        <taxon>Actinomycetes</taxon>
        <taxon>Pseudonocardiales</taxon>
        <taxon>Pseudonocardiaceae</taxon>
        <taxon>Allokutzneria</taxon>
    </lineage>
</organism>
<dbReference type="Gene3D" id="2.40.10.10">
    <property type="entry name" value="Trypsin-like serine proteases"/>
    <property type="match status" value="1"/>
</dbReference>
<evidence type="ECO:0000313" key="5">
    <source>
        <dbReference type="Proteomes" id="UP001589693"/>
    </source>
</evidence>
<dbReference type="Pfam" id="PF00089">
    <property type="entry name" value="Trypsin"/>
    <property type="match status" value="1"/>
</dbReference>
<dbReference type="PROSITE" id="PS00135">
    <property type="entry name" value="TRYPSIN_SER"/>
    <property type="match status" value="1"/>
</dbReference>
<evidence type="ECO:0000256" key="1">
    <source>
        <dbReference type="ARBA" id="ARBA00023157"/>
    </source>
</evidence>
<dbReference type="PROSITE" id="PS50240">
    <property type="entry name" value="TRYPSIN_DOM"/>
    <property type="match status" value="1"/>
</dbReference>
<dbReference type="PANTHER" id="PTHR24276:SF98">
    <property type="entry name" value="FI18310P1-RELATED"/>
    <property type="match status" value="1"/>
</dbReference>
<protein>
    <submittedName>
        <fullName evidence="4">Trypsin-like serine protease</fullName>
        <ecNumber evidence="4">3.4.21.-</ecNumber>
    </submittedName>
</protein>
<keyword evidence="5" id="KW-1185">Reference proteome</keyword>
<dbReference type="SMART" id="SM00020">
    <property type="entry name" value="Tryp_SPc"/>
    <property type="match status" value="1"/>
</dbReference>
<sequence length="476" mass="48371">MKRPHALSVLPLAVIASLVVPQAHATPHSPAANFEGSTVPTRGDASAMFSNGEDATVEEFPSIIAGLRAGGSRPQGQSCTGSVIAPRKILIAAHCADAQGDKSFLYGLNDLNAGGGFRTNVVEYKKHPKYVNFDQGYDVAVVTVADDIPVPGGEYARFATSANAGLEAPGKNGLGFGYGKKDFDDVQKDVTLDKATLPIVDGDRQCQGVGAGFKSATMICAGYSDGRVTILPGDSGGPLVVDGTIIGVASWSRSDFKWYGVYGRLTNDMGDWVKEQLGTTSSIAVTPTSLAVDKGKHASATVTATAGPLELSAAGLPSGAKAVFQPNSVRPGSAAKLTIETAPSTPAGTYNVKINGTDGSGAVSSATLSLVVAGEVRVTASPSESVVPQGFFAQTSVTATGGSGNLTLSASGVPAGARVQFSPAVIEQGASTQMLVSTSFQTPAGSYPITVTATTTDGSAGSTTFTMTVRPLTSPN</sequence>
<reference evidence="4 5" key="1">
    <citation type="submission" date="2024-09" db="EMBL/GenBank/DDBJ databases">
        <authorList>
            <person name="Sun Q."/>
            <person name="Mori K."/>
        </authorList>
    </citation>
    <scope>NUCLEOTIDE SEQUENCE [LARGE SCALE GENOMIC DNA]</scope>
    <source>
        <strain evidence="4 5">TBRC 7907</strain>
    </source>
</reference>
<accession>A0ABV6AA09</accession>
<dbReference type="Gene3D" id="2.60.40.10">
    <property type="entry name" value="Immunoglobulins"/>
    <property type="match status" value="2"/>
</dbReference>
<gene>
    <name evidence="4" type="ORF">ACFFQA_32900</name>
</gene>
<evidence type="ECO:0000259" key="3">
    <source>
        <dbReference type="PROSITE" id="PS50240"/>
    </source>
</evidence>
<feature type="domain" description="Peptidase S1" evidence="3">
    <location>
        <begin position="49"/>
        <end position="278"/>
    </location>
</feature>
<dbReference type="Proteomes" id="UP001589693">
    <property type="component" value="Unassembled WGS sequence"/>
</dbReference>
<dbReference type="PANTHER" id="PTHR24276">
    <property type="entry name" value="POLYSERASE-RELATED"/>
    <property type="match status" value="1"/>
</dbReference>